<dbReference type="GO" id="GO:0046872">
    <property type="term" value="F:metal ion binding"/>
    <property type="evidence" value="ECO:0007669"/>
    <property type="project" value="UniProtKB-KW"/>
</dbReference>
<dbReference type="OrthoDB" id="527344at2759"/>
<evidence type="ECO:0000256" key="3">
    <source>
        <dbReference type="ARBA" id="ARBA00022722"/>
    </source>
</evidence>
<dbReference type="Proteomes" id="UP000692954">
    <property type="component" value="Unassembled WGS sequence"/>
</dbReference>
<dbReference type="EMBL" id="CAJJDN010000106">
    <property type="protein sequence ID" value="CAD8114699.1"/>
    <property type="molecule type" value="Genomic_DNA"/>
</dbReference>
<comment type="caution">
    <text evidence="8">The sequence shown here is derived from an EMBL/GenBank/DDBJ whole genome shotgun (WGS) entry which is preliminary data.</text>
</comment>
<protein>
    <submittedName>
        <fullName evidence="8">Uncharacterized protein</fullName>
    </submittedName>
</protein>
<keyword evidence="2" id="KW-0819">tRNA processing</keyword>
<keyword evidence="9" id="KW-1185">Reference proteome</keyword>
<keyword evidence="3" id="KW-0540">Nuclease</keyword>
<evidence type="ECO:0000313" key="9">
    <source>
        <dbReference type="Proteomes" id="UP000692954"/>
    </source>
</evidence>
<keyword evidence="7" id="KW-0862">Zinc</keyword>
<dbReference type="GO" id="GO:1990180">
    <property type="term" value="P:mitochondrial tRNA 3'-end processing"/>
    <property type="evidence" value="ECO:0007669"/>
    <property type="project" value="TreeGrafter"/>
</dbReference>
<dbReference type="Pfam" id="PF23023">
    <property type="entry name" value="Anti-Pycsar_Apyc1"/>
    <property type="match status" value="1"/>
</dbReference>
<keyword evidence="4" id="KW-0479">Metal-binding</keyword>
<keyword evidence="5" id="KW-0255">Endonuclease</keyword>
<organism evidence="8 9">
    <name type="scientific">Paramecium sonneborni</name>
    <dbReference type="NCBI Taxonomy" id="65129"/>
    <lineage>
        <taxon>Eukaryota</taxon>
        <taxon>Sar</taxon>
        <taxon>Alveolata</taxon>
        <taxon>Ciliophora</taxon>
        <taxon>Intramacronucleata</taxon>
        <taxon>Oligohymenophorea</taxon>
        <taxon>Peniculida</taxon>
        <taxon>Parameciidae</taxon>
        <taxon>Paramecium</taxon>
    </lineage>
</organism>
<dbReference type="GO" id="GO:0005739">
    <property type="term" value="C:mitochondrion"/>
    <property type="evidence" value="ECO:0007669"/>
    <property type="project" value="TreeGrafter"/>
</dbReference>
<evidence type="ECO:0000256" key="2">
    <source>
        <dbReference type="ARBA" id="ARBA00022694"/>
    </source>
</evidence>
<keyword evidence="6" id="KW-0378">Hydrolase</keyword>
<accession>A0A8S1QFG2</accession>
<sequence>MSGHQQIQRINLQIIKTYKLQRFPIISICLDHQQGHERLYFGTCEEPSNRLVSFHDLNLFVNKAFYFVHRNTQEVYQGLIPIMYYAFYRNQFTNMTFLGPPGITQFIMQTRYMLGIRNLAFGSMDLNKNMEIKQMKFGIGNKIQFLDMVKTSVEKQMQTLNGINQFICEKAQQYVNPLELVDQNKQVSMQYFKVKPLFGNNPNLTQYLVTFKAEQQIDYEVLRKLNIPLTLINDIKEGKYYHNEKQLQFDDIKKFNYQLLQQAILILDFKTQNEVEDFNQNIFQLLQDELQSYSTEFKKSKKDGDVNQTLLIVHYANKQLLESNQYINLIESLKLLNYKIIHIVTSQEYYYELDKVSQEDLGRENFGYYYLDYLKFMKTNVPILFQGQQQINQFKFHENLKNLNQLWPSQLKYIPMKMKTIQIARGILSFEDLKVKRQISYSLKKEDKLELIRLCNSIPKNQNESYEIQMLGTSSSIETQSRNASGIYANINKTGILMDCGQNTLNQFYFSCKNDEEFKQKISNIQVIYISHSHNDHHQGLYDFIKHKCTLSEEPFFILLPKPIYLWYSQLLTNLFKEEFGTKSYVNQIKIVFTDGLVNTNITEQIKSLSKNQFKINHLETEEFPEINYQSKFDKNLNKTEFLEFLEYKNIRFELEMTQHCQYSTAIKIISNGKTVVYSSDRLGNIRTSNKFFEFAKNCDLLIHECTYPDDMTLKADEVKHSTFLQAFFNAYELNAKNLVLTHFTERSLFYIKGLFNSDGQVNFYGFRKILKQYSNFATKPYNIDQAIQYFENKVVFASDFMIFGDGNINHLSKISRIIVKSLLP</sequence>
<dbReference type="GO" id="GO:0042781">
    <property type="term" value="F:3'-tRNA processing endoribonuclease activity"/>
    <property type="evidence" value="ECO:0007669"/>
    <property type="project" value="InterPro"/>
</dbReference>
<evidence type="ECO:0000256" key="5">
    <source>
        <dbReference type="ARBA" id="ARBA00022759"/>
    </source>
</evidence>
<dbReference type="PANTHER" id="PTHR12553:SF49">
    <property type="entry name" value="ZINC PHOSPHODIESTERASE ELAC PROTEIN 2"/>
    <property type="match status" value="1"/>
</dbReference>
<comment type="cofactor">
    <cofactor evidence="1">
        <name>Zn(2+)</name>
        <dbReference type="ChEBI" id="CHEBI:29105"/>
    </cofactor>
</comment>
<reference evidence="8" key="1">
    <citation type="submission" date="2021-01" db="EMBL/GenBank/DDBJ databases">
        <authorList>
            <consortium name="Genoscope - CEA"/>
            <person name="William W."/>
        </authorList>
    </citation>
    <scope>NUCLEOTIDE SEQUENCE</scope>
</reference>
<evidence type="ECO:0000313" key="8">
    <source>
        <dbReference type="EMBL" id="CAD8114699.1"/>
    </source>
</evidence>
<evidence type="ECO:0000256" key="6">
    <source>
        <dbReference type="ARBA" id="ARBA00022801"/>
    </source>
</evidence>
<name>A0A8S1QFG2_9CILI</name>
<dbReference type="AlphaFoldDB" id="A0A8S1QFG2"/>
<dbReference type="PANTHER" id="PTHR12553">
    <property type="entry name" value="ZINC PHOSPHODIESTERASE ELAC PROTEIN 2"/>
    <property type="match status" value="1"/>
</dbReference>
<evidence type="ECO:0000256" key="1">
    <source>
        <dbReference type="ARBA" id="ARBA00001947"/>
    </source>
</evidence>
<proteinExistence type="predicted"/>
<evidence type="ECO:0000256" key="7">
    <source>
        <dbReference type="ARBA" id="ARBA00022833"/>
    </source>
</evidence>
<gene>
    <name evidence="8" type="ORF">PSON_ATCC_30995.1.T1060149</name>
</gene>
<dbReference type="InterPro" id="IPR047151">
    <property type="entry name" value="RNZ2-like"/>
</dbReference>
<evidence type="ECO:0000256" key="4">
    <source>
        <dbReference type="ARBA" id="ARBA00022723"/>
    </source>
</evidence>